<dbReference type="InterPro" id="IPR036882">
    <property type="entry name" value="Alba-like_dom_sf"/>
</dbReference>
<dbReference type="Proteomes" id="UP001055439">
    <property type="component" value="Chromosome 8"/>
</dbReference>
<feature type="domain" description="DNA/RNA-binding protein Alba-like" evidence="3">
    <location>
        <begin position="20"/>
        <end position="77"/>
    </location>
</feature>
<evidence type="ECO:0000256" key="2">
    <source>
        <dbReference type="ARBA" id="ARBA00023157"/>
    </source>
</evidence>
<accession>A0A9E7HKB8</accession>
<dbReference type="Gene3D" id="2.60.110.10">
    <property type="entry name" value="Thaumatin"/>
    <property type="match status" value="1"/>
</dbReference>
<dbReference type="SMART" id="SM00205">
    <property type="entry name" value="THN"/>
    <property type="match status" value="1"/>
</dbReference>
<name>A0A9E7HKB8_9LILI</name>
<evidence type="ECO:0000256" key="1">
    <source>
        <dbReference type="ARBA" id="ARBA00010607"/>
    </source>
</evidence>
<dbReference type="InterPro" id="IPR001938">
    <property type="entry name" value="Thaumatin"/>
</dbReference>
<evidence type="ECO:0000259" key="3">
    <source>
        <dbReference type="Pfam" id="PF01918"/>
    </source>
</evidence>
<proteinExistence type="inferred from homology"/>
<keyword evidence="5" id="KW-1185">Reference proteome</keyword>
<dbReference type="AlphaFoldDB" id="A0A9E7HKB8"/>
<reference evidence="4" key="1">
    <citation type="submission" date="2022-05" db="EMBL/GenBank/DDBJ databases">
        <title>The Musa troglodytarum L. genome provides insights into the mechanism of non-climacteric behaviour and enrichment of carotenoids.</title>
        <authorList>
            <person name="Wang J."/>
        </authorList>
    </citation>
    <scope>NUCLEOTIDE SEQUENCE</scope>
    <source>
        <tissue evidence="4">Leaf</tissue>
    </source>
</reference>
<evidence type="ECO:0000313" key="5">
    <source>
        <dbReference type="Proteomes" id="UP001055439"/>
    </source>
</evidence>
<dbReference type="SUPFAM" id="SSF49870">
    <property type="entry name" value="Osmotin, thaumatin-like protein"/>
    <property type="match status" value="1"/>
</dbReference>
<dbReference type="PRINTS" id="PR00347">
    <property type="entry name" value="THAUMATIN"/>
</dbReference>
<dbReference type="OrthoDB" id="430315at2759"/>
<keyword evidence="2" id="KW-1015">Disulfide bond</keyword>
<dbReference type="Pfam" id="PF00314">
    <property type="entry name" value="Thaumatin"/>
    <property type="match status" value="1"/>
</dbReference>
<dbReference type="GO" id="GO:0003676">
    <property type="term" value="F:nucleic acid binding"/>
    <property type="evidence" value="ECO:0007669"/>
    <property type="project" value="InterPro"/>
</dbReference>
<comment type="similarity">
    <text evidence="1">Belongs to the thaumatin family.</text>
</comment>
<dbReference type="Pfam" id="PF01918">
    <property type="entry name" value="Alba"/>
    <property type="match status" value="1"/>
</dbReference>
<dbReference type="InterPro" id="IPR037176">
    <property type="entry name" value="Osmotin/thaumatin-like_sf"/>
</dbReference>
<dbReference type="PANTHER" id="PTHR31048">
    <property type="entry name" value="OS03G0233200 PROTEIN"/>
    <property type="match status" value="1"/>
</dbReference>
<dbReference type="SUPFAM" id="SSF82704">
    <property type="entry name" value="AlbA-like"/>
    <property type="match status" value="1"/>
</dbReference>
<dbReference type="InterPro" id="IPR002775">
    <property type="entry name" value="DNA/RNA-bd_Alba-like"/>
</dbReference>
<protein>
    <submittedName>
        <fullName evidence="4">Thaumatin family</fullName>
    </submittedName>
</protein>
<dbReference type="Gene3D" id="3.30.110.20">
    <property type="entry name" value="Alba-like domain"/>
    <property type="match status" value="1"/>
</dbReference>
<dbReference type="CDD" id="cd09218">
    <property type="entry name" value="TLP-PA"/>
    <property type="match status" value="1"/>
</dbReference>
<organism evidence="4 5">
    <name type="scientific">Musa troglodytarum</name>
    <name type="common">fe'i banana</name>
    <dbReference type="NCBI Taxonomy" id="320322"/>
    <lineage>
        <taxon>Eukaryota</taxon>
        <taxon>Viridiplantae</taxon>
        <taxon>Streptophyta</taxon>
        <taxon>Embryophyta</taxon>
        <taxon>Tracheophyta</taxon>
        <taxon>Spermatophyta</taxon>
        <taxon>Magnoliopsida</taxon>
        <taxon>Liliopsida</taxon>
        <taxon>Zingiberales</taxon>
        <taxon>Musaceae</taxon>
        <taxon>Musa</taxon>
    </lineage>
</organism>
<dbReference type="PROSITE" id="PS51367">
    <property type="entry name" value="THAUMATIN_2"/>
    <property type="match status" value="1"/>
</dbReference>
<dbReference type="EMBL" id="CP097510">
    <property type="protein sequence ID" value="URE32683.1"/>
    <property type="molecule type" value="Genomic_DNA"/>
</dbReference>
<gene>
    <name evidence="4" type="ORF">MUK42_13024</name>
</gene>
<dbReference type="FunFam" id="2.60.110.10:FF:000002">
    <property type="entry name" value="Thaumatin-like protein 1a"/>
    <property type="match status" value="1"/>
</dbReference>
<sequence length="519" mass="57176">MDRYQRVEKPRPEPAAINENEIRITSQGLIRNYLSYANSLLQERRLREIVLKAMGQAISKAVAIAELIKKRNPHLHQDISISSVSITDVWEPIEEGLVPLEMTRHVSMISITLSTREPTKKTPGYQAPLHVEQPKRQQKFQQPQQSQQHQYRQALGQINEGINHMDVDVVEVEEGSGEEEQHMVGMADMATIRVVMVDMATIKEDMVVTAIIKVDMVTMEIIKKMVDGIQIGIEVVGVVGEVGTLMVQVMEEEEDLVAEGPEAEVMAVYKGGWVAVGEGTSGLVNGQMVTFHLSNKCPFPVWPAAAPIAGHPVIADGGFLLPPNQTKRVHAPPTWNGRFWGRTGCDFTTTSKPACQTGDCQGLLSCNGTIGTPPATLVEVALQEDQSKPSFYDVSVVDGYNLPIAVSTKPAYRKCWIGGCTKSINSVCPQELQVLDHSGAAVVACKSACLAFDLDVFCCRNSYGKPETCKPSMYSAMFKDACPSYFSYAYDAPPPLMNCYSREYVIIFCPSRWGSLLSQ</sequence>
<evidence type="ECO:0000313" key="4">
    <source>
        <dbReference type="EMBL" id="URE32683.1"/>
    </source>
</evidence>